<dbReference type="Pfam" id="PF07940">
    <property type="entry name" value="Hepar_II_III_C"/>
    <property type="match status" value="1"/>
</dbReference>
<accession>A0A3S9HFQ5</accession>
<keyword evidence="2" id="KW-0732">Signal</keyword>
<dbReference type="PANTHER" id="PTHR39210">
    <property type="entry name" value="HEPARIN-SULFATE LYASE"/>
    <property type="match status" value="1"/>
</dbReference>
<dbReference type="Pfam" id="PF16889">
    <property type="entry name" value="Hepar_II_III_N"/>
    <property type="match status" value="1"/>
</dbReference>
<dbReference type="Gene3D" id="2.70.98.70">
    <property type="match status" value="1"/>
</dbReference>
<proteinExistence type="predicted"/>
<dbReference type="EMBL" id="CP034464">
    <property type="protein sequence ID" value="AZP10940.1"/>
    <property type="molecule type" value="Genomic_DNA"/>
</dbReference>
<evidence type="ECO:0000259" key="6">
    <source>
        <dbReference type="Pfam" id="PF16889"/>
    </source>
</evidence>
<dbReference type="GO" id="GO:0016829">
    <property type="term" value="F:lyase activity"/>
    <property type="evidence" value="ECO:0007669"/>
    <property type="project" value="UniProtKB-KW"/>
</dbReference>
<feature type="domain" description="Heparin-sulfate lyase N-terminal" evidence="6">
    <location>
        <begin position="126"/>
        <end position="349"/>
    </location>
</feature>
<evidence type="ECO:0000313" key="8">
    <source>
        <dbReference type="Proteomes" id="UP000275663"/>
    </source>
</evidence>
<protein>
    <submittedName>
        <fullName evidence="7">Alginate lyase family protein</fullName>
    </submittedName>
</protein>
<dbReference type="InterPro" id="IPR012480">
    <property type="entry name" value="Hepar_II_III_C"/>
</dbReference>
<evidence type="ECO:0000259" key="5">
    <source>
        <dbReference type="Pfam" id="PF07940"/>
    </source>
</evidence>
<evidence type="ECO:0000256" key="1">
    <source>
        <dbReference type="ARBA" id="ARBA00004418"/>
    </source>
</evidence>
<keyword evidence="3" id="KW-0574">Periplasm</keyword>
<dbReference type="Gene3D" id="1.50.10.100">
    <property type="entry name" value="Chondroitin AC/alginate lyase"/>
    <property type="match status" value="1"/>
</dbReference>
<dbReference type="InterPro" id="IPR031680">
    <property type="entry name" value="Hepar_II_III_N"/>
</dbReference>
<organism evidence="7 8">
    <name type="scientific">Undibacterium parvum</name>
    <dbReference type="NCBI Taxonomy" id="401471"/>
    <lineage>
        <taxon>Bacteria</taxon>
        <taxon>Pseudomonadati</taxon>
        <taxon>Pseudomonadota</taxon>
        <taxon>Betaproteobacteria</taxon>
        <taxon>Burkholderiales</taxon>
        <taxon>Oxalobacteraceae</taxon>
        <taxon>Undibacterium</taxon>
    </lineage>
</organism>
<dbReference type="InterPro" id="IPR008929">
    <property type="entry name" value="Chondroitin_lyas"/>
</dbReference>
<dbReference type="Proteomes" id="UP000275663">
    <property type="component" value="Chromosome"/>
</dbReference>
<dbReference type="PANTHER" id="PTHR39210:SF1">
    <property type="entry name" value="HEPARIN-SULFATE LYASE"/>
    <property type="match status" value="1"/>
</dbReference>
<dbReference type="SUPFAM" id="SSF48230">
    <property type="entry name" value="Chondroitin AC/alginate lyase"/>
    <property type="match status" value="1"/>
</dbReference>
<feature type="domain" description="Heparinase II/III-like C-terminal" evidence="5">
    <location>
        <begin position="422"/>
        <end position="610"/>
    </location>
</feature>
<evidence type="ECO:0000256" key="3">
    <source>
        <dbReference type="ARBA" id="ARBA00022764"/>
    </source>
</evidence>
<evidence type="ECO:0000313" key="7">
    <source>
        <dbReference type="EMBL" id="AZP10940.1"/>
    </source>
</evidence>
<dbReference type="AlphaFoldDB" id="A0A3S9HFQ5"/>
<reference evidence="7 8" key="1">
    <citation type="journal article" date="2011" name="Int. J. Syst. Evol. Microbiol.">
        <title>Description of Undibacterium oligocarboniphilum sp. nov., isolated from purified water, and Undibacterium pigrum strain CCUG 49012 as the type strain of Undibacterium parvum sp. nov., and emended descriptions of the genus Undibacterium and the species Undibacterium pigrum.</title>
        <authorList>
            <person name="Eder W."/>
            <person name="Wanner G."/>
            <person name="Ludwig W."/>
            <person name="Busse H.J."/>
            <person name="Ziemke-Kageler F."/>
            <person name="Lang E."/>
        </authorList>
    </citation>
    <scope>NUCLEOTIDE SEQUENCE [LARGE SCALE GENOMIC DNA]</scope>
    <source>
        <strain evidence="7 8">DSM 23061</strain>
    </source>
</reference>
<dbReference type="GO" id="GO:0042597">
    <property type="term" value="C:periplasmic space"/>
    <property type="evidence" value="ECO:0007669"/>
    <property type="project" value="UniProtKB-SubCell"/>
</dbReference>
<keyword evidence="8" id="KW-1185">Reference proteome</keyword>
<name>A0A3S9HFQ5_9BURK</name>
<dbReference type="KEGG" id="upv:EJN92_02255"/>
<comment type="subcellular location">
    <subcellularLocation>
        <location evidence="1">Periplasm</location>
    </subcellularLocation>
</comment>
<evidence type="ECO:0000256" key="2">
    <source>
        <dbReference type="ARBA" id="ARBA00022729"/>
    </source>
</evidence>
<evidence type="ECO:0000256" key="4">
    <source>
        <dbReference type="ARBA" id="ARBA00023239"/>
    </source>
</evidence>
<gene>
    <name evidence="7" type="ORF">EJN92_02255</name>
</gene>
<sequence>MRNLLLKLSWFWNRLRCMSIPELAYRAQQAGGAWCDRIGLTGARKVPVANDLSRLHYEFDVGDRLDTAAYCLAADQLLLGKVNVFALHPADIGSPPVWNRDPLTGVNAPLLFGQHMAITDKPLVGDIKYLWEPNRHLHLVTLAQAYHLSGEQRYLDGVALHISTWLAQCPYLMGVNWSSSLEPAIRLINWSLTWKLIGGANSPLFNGPQGEQLKQAWLASVYQHCHFVSSHLSAHSSANNHLIGELVGLYLGASTWPAWAESAKWQAKAKQQLVMQMQLQNSGDGVNLEQAIAYQQFVLDFFLLCGLAAKQSGDDFPPAYWQRMESMMSFLSSIMDLAGHVPAFGDADDGFAVRLHTDPSFSPYQSLLATGAVLFNRADFAAKGQHFDEKSLWLLGQQGAQVFDQLSAQVLNAPIHLQPTRLDFPAGGYHIMGDAFGTENEIRLVVDCAPLGFLGIAAHGHADALSLVLSFGGQELLIDPGTYAYHAAQPWRDYFRGTSAHNTVRIDELDQSVSGGRFMWLLKARALCSQMSRSALESVFVGSHDGYQRLDDPVSHQRKIHFDVATKKILVTDDLSCSGQHLVEIFWHFSADSDVSIVDDVVLVRQSGKQLRLCMPSGKLTPSLFKGSEQPILGWSSPSYDVKYPSCTLRWKGVIKGSITFDTVLELSSL</sequence>
<keyword evidence="4 7" id="KW-0456">Lyase</keyword>